<gene>
    <name evidence="2" type="ORF">GUJ93_ZPchr0002g26289</name>
</gene>
<evidence type="ECO:0000256" key="1">
    <source>
        <dbReference type="SAM" id="MobiDB-lite"/>
    </source>
</evidence>
<dbReference type="OrthoDB" id="10256524at2759"/>
<proteinExistence type="predicted"/>
<evidence type="ECO:0000313" key="3">
    <source>
        <dbReference type="Proteomes" id="UP000729402"/>
    </source>
</evidence>
<keyword evidence="3" id="KW-1185">Reference proteome</keyword>
<sequence length="172" mass="19559">MELGYGVIAAAGEVVESIDKEDLAKSLSLKPDPEDEEAQKTKKKMEETRDQLADALYQKGLALAEIESLKNDESTEACAKDVFEENYKELIKWVDAKSTKYGSLTVLRERRCGRLGTALKVLNDIIQDDSEQPKKKLYDLKIQLIEEIGWAHVSAYEKQWMHVRFPPSLPPF</sequence>
<feature type="compositionally biased region" description="Basic and acidic residues" evidence="1">
    <location>
        <begin position="38"/>
        <end position="47"/>
    </location>
</feature>
<feature type="region of interest" description="Disordered" evidence="1">
    <location>
        <begin position="25"/>
        <end position="47"/>
    </location>
</feature>
<evidence type="ECO:0000313" key="2">
    <source>
        <dbReference type="EMBL" id="KAG8059974.1"/>
    </source>
</evidence>
<protein>
    <recommendedName>
        <fullName evidence="4">Tripeptidyl-peptidase 2</fullName>
    </recommendedName>
</protein>
<dbReference type="EMBL" id="JAAALK010000287">
    <property type="protein sequence ID" value="KAG8059974.1"/>
    <property type="molecule type" value="Genomic_DNA"/>
</dbReference>
<dbReference type="AlphaFoldDB" id="A0A8J5VWH4"/>
<accession>A0A8J5VWH4</accession>
<evidence type="ECO:0008006" key="4">
    <source>
        <dbReference type="Google" id="ProtNLM"/>
    </source>
</evidence>
<organism evidence="2 3">
    <name type="scientific">Zizania palustris</name>
    <name type="common">Northern wild rice</name>
    <dbReference type="NCBI Taxonomy" id="103762"/>
    <lineage>
        <taxon>Eukaryota</taxon>
        <taxon>Viridiplantae</taxon>
        <taxon>Streptophyta</taxon>
        <taxon>Embryophyta</taxon>
        <taxon>Tracheophyta</taxon>
        <taxon>Spermatophyta</taxon>
        <taxon>Magnoliopsida</taxon>
        <taxon>Liliopsida</taxon>
        <taxon>Poales</taxon>
        <taxon>Poaceae</taxon>
        <taxon>BOP clade</taxon>
        <taxon>Oryzoideae</taxon>
        <taxon>Oryzeae</taxon>
        <taxon>Zizaniinae</taxon>
        <taxon>Zizania</taxon>
    </lineage>
</organism>
<reference evidence="2" key="2">
    <citation type="submission" date="2021-02" db="EMBL/GenBank/DDBJ databases">
        <authorList>
            <person name="Kimball J.A."/>
            <person name="Haas M.W."/>
            <person name="Macchietto M."/>
            <person name="Kono T."/>
            <person name="Duquette J."/>
            <person name="Shao M."/>
        </authorList>
    </citation>
    <scope>NUCLEOTIDE SEQUENCE</scope>
    <source>
        <tissue evidence="2">Fresh leaf tissue</tissue>
    </source>
</reference>
<comment type="caution">
    <text evidence="2">The sequence shown here is derived from an EMBL/GenBank/DDBJ whole genome shotgun (WGS) entry which is preliminary data.</text>
</comment>
<name>A0A8J5VWH4_ZIZPA</name>
<reference evidence="2" key="1">
    <citation type="journal article" date="2021" name="bioRxiv">
        <title>Whole Genome Assembly and Annotation of Northern Wild Rice, Zizania palustris L., Supports a Whole Genome Duplication in the Zizania Genus.</title>
        <authorList>
            <person name="Haas M."/>
            <person name="Kono T."/>
            <person name="Macchietto M."/>
            <person name="Millas R."/>
            <person name="McGilp L."/>
            <person name="Shao M."/>
            <person name="Duquette J."/>
            <person name="Hirsch C.N."/>
            <person name="Kimball J."/>
        </authorList>
    </citation>
    <scope>NUCLEOTIDE SEQUENCE</scope>
    <source>
        <tissue evidence="2">Fresh leaf tissue</tissue>
    </source>
</reference>
<dbReference type="Proteomes" id="UP000729402">
    <property type="component" value="Unassembled WGS sequence"/>
</dbReference>